<comment type="similarity">
    <text evidence="2">Belongs to the peptidase S10 family.</text>
</comment>
<feature type="compositionally biased region" description="Basic and acidic residues" evidence="7">
    <location>
        <begin position="629"/>
        <end position="641"/>
    </location>
</feature>
<dbReference type="GO" id="GO:0006508">
    <property type="term" value="P:proteolysis"/>
    <property type="evidence" value="ECO:0007669"/>
    <property type="project" value="InterPro"/>
</dbReference>
<feature type="chain" id="PRO_5035859517" description="Exocyst complex component Sec8" evidence="8">
    <location>
        <begin position="24"/>
        <end position="1444"/>
    </location>
</feature>
<dbReference type="InterPro" id="IPR007191">
    <property type="entry name" value="Sec8_exocyst_N"/>
</dbReference>
<dbReference type="GO" id="GO:0006904">
    <property type="term" value="P:vesicle docking involved in exocytosis"/>
    <property type="evidence" value="ECO:0007669"/>
    <property type="project" value="InterPro"/>
</dbReference>
<dbReference type="GO" id="GO:0015031">
    <property type="term" value="P:protein transport"/>
    <property type="evidence" value="ECO:0007669"/>
    <property type="project" value="UniProtKB-KW"/>
</dbReference>
<proteinExistence type="inferred from homology"/>
<dbReference type="GO" id="GO:0090522">
    <property type="term" value="P:vesicle tethering involved in exocytosis"/>
    <property type="evidence" value="ECO:0007669"/>
    <property type="project" value="UniProtKB-UniRule"/>
</dbReference>
<feature type="region of interest" description="Disordered" evidence="7">
    <location>
        <begin position="604"/>
        <end position="652"/>
    </location>
</feature>
<comment type="subcellular location">
    <subcellularLocation>
        <location evidence="1">Secreted</location>
    </subcellularLocation>
</comment>
<dbReference type="GO" id="GO:0006612">
    <property type="term" value="P:protein targeting to membrane"/>
    <property type="evidence" value="ECO:0007669"/>
    <property type="project" value="UniProtKB-UniRule"/>
</dbReference>
<dbReference type="PANTHER" id="PTHR14146:SF0">
    <property type="entry name" value="EXOCYST COMPLEX COMPONENT 4"/>
    <property type="match status" value="1"/>
</dbReference>
<dbReference type="InterPro" id="IPR039682">
    <property type="entry name" value="Sec8/EXOC4"/>
</dbReference>
<evidence type="ECO:0000256" key="7">
    <source>
        <dbReference type="SAM" id="MobiDB-lite"/>
    </source>
</evidence>
<keyword evidence="6" id="KW-0653">Protein transport</keyword>
<dbReference type="PANTHER" id="PTHR14146">
    <property type="entry name" value="EXOCYST COMPLEX COMPONENT 4"/>
    <property type="match status" value="1"/>
</dbReference>
<comment type="function">
    <text evidence="6">Component of the exocyst complex involved in the docking of exocytic vesicles with fusion sites on the plasma membrane.</text>
</comment>
<feature type="domain" description="Exocyst complex component Sec8 N-terminal" evidence="9">
    <location>
        <begin position="365"/>
        <end position="500"/>
    </location>
</feature>
<dbReference type="PRINTS" id="PR00724">
    <property type="entry name" value="CRBOXYPTASEC"/>
</dbReference>
<accession>A0A8S9GVN6</accession>
<evidence type="ECO:0000256" key="6">
    <source>
        <dbReference type="RuleBase" id="RU367079"/>
    </source>
</evidence>
<dbReference type="EMBL" id="QGKY02001925">
    <property type="protein sequence ID" value="KAF2549120.1"/>
    <property type="molecule type" value="Genomic_DNA"/>
</dbReference>
<dbReference type="GO" id="GO:0000145">
    <property type="term" value="C:exocyst"/>
    <property type="evidence" value="ECO:0007669"/>
    <property type="project" value="UniProtKB-UniRule"/>
</dbReference>
<gene>
    <name evidence="10" type="ORF">F2Q70_00023682</name>
</gene>
<evidence type="ECO:0000313" key="10">
    <source>
        <dbReference type="EMBL" id="KAF2549120.1"/>
    </source>
</evidence>
<dbReference type="Pfam" id="PF04048">
    <property type="entry name" value="Sec8_N"/>
    <property type="match status" value="1"/>
</dbReference>
<dbReference type="GO" id="GO:0006893">
    <property type="term" value="P:Golgi to plasma membrane transport"/>
    <property type="evidence" value="ECO:0007669"/>
    <property type="project" value="TreeGrafter"/>
</dbReference>
<dbReference type="InterPro" id="IPR018202">
    <property type="entry name" value="Ser_caboxypep_ser_AS"/>
</dbReference>
<protein>
    <recommendedName>
        <fullName evidence="6">Exocyst complex component Sec8</fullName>
    </recommendedName>
</protein>
<name>A0A8S9GVN6_BRACR</name>
<dbReference type="SUPFAM" id="SSF53474">
    <property type="entry name" value="alpha/beta-Hydrolases"/>
    <property type="match status" value="1"/>
</dbReference>
<dbReference type="InterPro" id="IPR001563">
    <property type="entry name" value="Peptidase_S10"/>
</dbReference>
<comment type="caution">
    <text evidence="10">The sequence shown here is derived from an EMBL/GenBank/DDBJ whole genome shotgun (WGS) entry which is preliminary data.</text>
</comment>
<comment type="similarity">
    <text evidence="6">Belongs to the SEC8 family.</text>
</comment>
<dbReference type="PROSITE" id="PS00131">
    <property type="entry name" value="CARBOXYPEPT_SER_SER"/>
    <property type="match status" value="1"/>
</dbReference>
<evidence type="ECO:0000259" key="9">
    <source>
        <dbReference type="Pfam" id="PF04048"/>
    </source>
</evidence>
<dbReference type="InterPro" id="IPR029058">
    <property type="entry name" value="AB_hydrolase_fold"/>
</dbReference>
<keyword evidence="4 6" id="KW-0268">Exocytosis</keyword>
<sequence length="1444" mass="160124">MEKLTLLSLLLPFVVFIASTSHSSSILLNDRSFEIPNLPSSRAEKLIRELNLFPNLEVNVIDVGDSTLTSDEDLPSIVERRFIFPNILPDGGPPSLEDLGHHAGYYKLPKSEGARMFYLFFESRSKKDAPLVIWLTGGPGCSSELAMFYENGPFKLYKNMSLAWNEYGWDQASNLLYVDQPVGTGFSYTSDKTDIRHDQTGVSDDLYDFLQAFFAEHPKLANKDFYITGESYAGHYIPAFASRVHRGNKANEGIHGFAIGNGLTDPAYQYPAYPDYAFEMGLITKAEHDRLTKIVPLCELSIKICGTDGTTSCLASYLVCNTLFSGVINHAHGVNIRLIGKGTLIWTLRMGIFDGLPVPSDKTYLREELARIDESWVAARFDSLPHVVHILTSKDRETDILLLREQSDVVEEVVDEVVHAYHGGFNKAIQNYSQILRLFSESTDKIGDLKHDLAEAKRSLGTRNKQLHQLWYRSVTLRHIIALLDQIEGIAKVPSRIEKLIADKQFYAAIQVYLQSSLMLEREGLQTVGALQDVRSELAKLRGALFFKILDDLHAHLYNRGEYSSVASSIYERDDEVPTTTAVAASRMSSQPLSRRTRTLKGDSQFGVRGLTNGSHRTASTEEGSSFDGHYEEDSVEHDEATGDGQTVRNGTDSKLLSYQLPPWLSDSSPDEFIEAVRKSDDPLHVKYLQTLVQCLCMLGKVAAAGAIICQRLRPTIHEIIISKIKAHMETKNLSKSACSQGDRTGAAGLHFIKGQSEAYRLSKDKPQNGTSNSGTHLAVSPVSPLMAPGGKAQAAAKDLLDSILDTIVKIFENHVVVGELLELRASQHDINTPKSLPTDVNWNADSEASQATGGYTISFPLTVLQSECQQLICEILRATPEAASADAAAQTAKLAKKAPKKDKRQVLLSALVKWSVEEDASEDGVTFTFRFTDATVSISNQGADLIRQGWGKRAPNSSQEGYGSAAVLPEQGMYLAASIYRPVLQFTDKITSMLPKKHSQLVNDGLLTFTENFVKDHLLPTIFVDYRKGVQQAISSAAAFRPRAHTTTYTPTVEKGRPILQGLLAIELLAKEVLGWAQAMPKFATDLVKYVQTFLERTFERCRTAYMEGVAPIAQNYTLKSSLVSVIDFKNLTKAVLEKVSYRLIGRHDIERLMRLDAASACLPSQLGHSVSHSEAVGSEVELCELFLNLPSIKQDNLIRDDNRLILLASLSDSLEYVADSIERLGQAVPRAASQAEANSRNQATSPRNLASFADEYRKLATDCLKVLRVEMQLETVFHLQEMTNREYLEDEDAEEPDDFVISLTSQITRRDEGMAPFISGEKRNYVFGGICGIAASASIKALADMRSINLFGVQQICRNTIALEQAMAAIPYVDGDSVQQNLDRVRTYYELLNMPFEALLAFIAEHDQMFTPTEYSNLLKVNVPGRDTPSDAQIRLSEILSH</sequence>
<keyword evidence="5" id="KW-0964">Secreted</keyword>
<dbReference type="GO" id="GO:0004185">
    <property type="term" value="F:serine-type carboxypeptidase activity"/>
    <property type="evidence" value="ECO:0007669"/>
    <property type="project" value="InterPro"/>
</dbReference>
<organism evidence="10">
    <name type="scientific">Brassica cretica</name>
    <name type="common">Mustard</name>
    <dbReference type="NCBI Taxonomy" id="69181"/>
    <lineage>
        <taxon>Eukaryota</taxon>
        <taxon>Viridiplantae</taxon>
        <taxon>Streptophyta</taxon>
        <taxon>Embryophyta</taxon>
        <taxon>Tracheophyta</taxon>
        <taxon>Spermatophyta</taxon>
        <taxon>Magnoliopsida</taxon>
        <taxon>eudicotyledons</taxon>
        <taxon>Gunneridae</taxon>
        <taxon>Pentapetalae</taxon>
        <taxon>rosids</taxon>
        <taxon>malvids</taxon>
        <taxon>Brassicales</taxon>
        <taxon>Brassicaceae</taxon>
        <taxon>Brassiceae</taxon>
        <taxon>Brassica</taxon>
    </lineage>
</organism>
<evidence type="ECO:0000256" key="2">
    <source>
        <dbReference type="ARBA" id="ARBA00009431"/>
    </source>
</evidence>
<dbReference type="Gene3D" id="3.40.50.1820">
    <property type="entry name" value="alpha/beta hydrolase"/>
    <property type="match status" value="1"/>
</dbReference>
<keyword evidence="8" id="KW-0732">Signal</keyword>
<evidence type="ECO:0000256" key="8">
    <source>
        <dbReference type="SAM" id="SignalP"/>
    </source>
</evidence>
<feature type="signal peptide" evidence="8">
    <location>
        <begin position="1"/>
        <end position="23"/>
    </location>
</feature>
<evidence type="ECO:0000256" key="5">
    <source>
        <dbReference type="ARBA" id="ARBA00022525"/>
    </source>
</evidence>
<evidence type="ECO:0000256" key="3">
    <source>
        <dbReference type="ARBA" id="ARBA00022448"/>
    </source>
</evidence>
<dbReference type="GO" id="GO:0005576">
    <property type="term" value="C:extracellular region"/>
    <property type="evidence" value="ECO:0007669"/>
    <property type="project" value="UniProtKB-SubCell"/>
</dbReference>
<feature type="compositionally biased region" description="Polar residues" evidence="7">
    <location>
        <begin position="612"/>
        <end position="624"/>
    </location>
</feature>
<dbReference type="Pfam" id="PF00450">
    <property type="entry name" value="Peptidase_S10"/>
    <property type="match status" value="1"/>
</dbReference>
<evidence type="ECO:0000256" key="4">
    <source>
        <dbReference type="ARBA" id="ARBA00022483"/>
    </source>
</evidence>
<keyword evidence="3 6" id="KW-0813">Transport</keyword>
<evidence type="ECO:0000256" key="1">
    <source>
        <dbReference type="ARBA" id="ARBA00004613"/>
    </source>
</evidence>
<reference evidence="10" key="1">
    <citation type="submission" date="2019-12" db="EMBL/GenBank/DDBJ databases">
        <title>Genome sequencing and annotation of Brassica cretica.</title>
        <authorList>
            <person name="Studholme D.J."/>
            <person name="Sarris P.F."/>
        </authorList>
    </citation>
    <scope>NUCLEOTIDE SEQUENCE</scope>
    <source>
        <strain evidence="10">PFS-102/07</strain>
        <tissue evidence="10">Leaf</tissue>
    </source>
</reference>